<dbReference type="Pfam" id="PF20684">
    <property type="entry name" value="Fung_rhodopsin"/>
    <property type="match status" value="1"/>
</dbReference>
<dbReference type="InterPro" id="IPR049326">
    <property type="entry name" value="Rhodopsin_dom_fungi"/>
</dbReference>
<dbReference type="GO" id="GO:0016020">
    <property type="term" value="C:membrane"/>
    <property type="evidence" value="ECO:0007669"/>
    <property type="project" value="UniProtKB-SubCell"/>
</dbReference>
<dbReference type="PANTHER" id="PTHR33048">
    <property type="entry name" value="PTH11-LIKE INTEGRAL MEMBRANE PROTEIN (AFU_ORTHOLOGUE AFUA_5G11245)"/>
    <property type="match status" value="1"/>
</dbReference>
<dbReference type="OrthoDB" id="4117068at2759"/>
<evidence type="ECO:0000256" key="5">
    <source>
        <dbReference type="ARBA" id="ARBA00038359"/>
    </source>
</evidence>
<proteinExistence type="inferred from homology"/>
<dbReference type="VEuPathDB" id="FungiDB:PV10_04142"/>
<gene>
    <name evidence="9" type="ORF">B0A52_10186</name>
</gene>
<feature type="transmembrane region" description="Helical" evidence="7">
    <location>
        <begin position="121"/>
        <end position="148"/>
    </location>
</feature>
<feature type="transmembrane region" description="Helical" evidence="7">
    <location>
        <begin position="39"/>
        <end position="61"/>
    </location>
</feature>
<evidence type="ECO:0000256" key="4">
    <source>
        <dbReference type="ARBA" id="ARBA00023136"/>
    </source>
</evidence>
<evidence type="ECO:0000256" key="6">
    <source>
        <dbReference type="SAM" id="MobiDB-lite"/>
    </source>
</evidence>
<feature type="transmembrane region" description="Helical" evidence="7">
    <location>
        <begin position="91"/>
        <end position="109"/>
    </location>
</feature>
<feature type="region of interest" description="Disordered" evidence="6">
    <location>
        <begin position="344"/>
        <end position="425"/>
    </location>
</feature>
<reference evidence="9 10" key="1">
    <citation type="submission" date="2017-03" db="EMBL/GenBank/DDBJ databases">
        <title>Genomes of endolithic fungi from Antarctica.</title>
        <authorList>
            <person name="Coleine C."/>
            <person name="Masonjones S."/>
            <person name="Stajich J.E."/>
        </authorList>
    </citation>
    <scope>NUCLEOTIDE SEQUENCE [LARGE SCALE GENOMIC DNA]</scope>
    <source>
        <strain evidence="9 10">CCFEE 6314</strain>
    </source>
</reference>
<keyword evidence="2 7" id="KW-0812">Transmembrane</keyword>
<evidence type="ECO:0000313" key="10">
    <source>
        <dbReference type="Proteomes" id="UP000288859"/>
    </source>
</evidence>
<feature type="compositionally biased region" description="Polar residues" evidence="6">
    <location>
        <begin position="344"/>
        <end position="362"/>
    </location>
</feature>
<comment type="caution">
    <text evidence="9">The sequence shown here is derived from an EMBL/GenBank/DDBJ whole genome shotgun (WGS) entry which is preliminary data.</text>
</comment>
<organism evidence="9 10">
    <name type="scientific">Exophiala mesophila</name>
    <name type="common">Black yeast-like fungus</name>
    <dbReference type="NCBI Taxonomy" id="212818"/>
    <lineage>
        <taxon>Eukaryota</taxon>
        <taxon>Fungi</taxon>
        <taxon>Dikarya</taxon>
        <taxon>Ascomycota</taxon>
        <taxon>Pezizomycotina</taxon>
        <taxon>Eurotiomycetes</taxon>
        <taxon>Chaetothyriomycetidae</taxon>
        <taxon>Chaetothyriales</taxon>
        <taxon>Herpotrichiellaceae</taxon>
        <taxon>Exophiala</taxon>
    </lineage>
</organism>
<keyword evidence="4 7" id="KW-0472">Membrane</keyword>
<sequence length="425" mass="47451">MPVPNGGTISVVICSTFSAIAMLSIAIRLTTQWKRESRLGVDDCVIAISGIASIPTLVIAFRTTNLGVGKDIWFVYPNATEILKLWYVGEITYLPVVAITRLSIYMFYLRIFSANTTFRRWVYVLIVLNGTAAVLFFFLCLFQCQPISYAWTLWDGQHQGKCMNVRALGVASGFVNVVFDFVTLVLPMPILVNLNMRIGRKIQVIAMFCVGAFVGIVSTLRVTSLFSFWNTRNFTWDYNPVLYYSSLEVYVGIICACMPAMRQLVEQGTRKLFSEKRAILCFGTTPNNTSSPPPFKNNKNNHTNHHSRHAHDSYLRPRPSVKIEILETREVRVTSEYRTLEEQLSQQSDGIAPSNWQTLSTFSSSSSRPVFRDPAEGGGGGGGTELDMELDFITTHPDVEKSPVVARQDSLSPSTSPHSGIRAPD</sequence>
<evidence type="ECO:0000256" key="3">
    <source>
        <dbReference type="ARBA" id="ARBA00022989"/>
    </source>
</evidence>
<dbReference type="AlphaFoldDB" id="A0A438MTL4"/>
<feature type="domain" description="Rhodopsin" evidence="8">
    <location>
        <begin position="27"/>
        <end position="266"/>
    </location>
</feature>
<name>A0A438MTL4_EXOME</name>
<evidence type="ECO:0000256" key="2">
    <source>
        <dbReference type="ARBA" id="ARBA00022692"/>
    </source>
</evidence>
<feature type="transmembrane region" description="Helical" evidence="7">
    <location>
        <begin position="204"/>
        <end position="229"/>
    </location>
</feature>
<evidence type="ECO:0000256" key="7">
    <source>
        <dbReference type="SAM" id="Phobius"/>
    </source>
</evidence>
<comment type="similarity">
    <text evidence="5">Belongs to the SAT4 family.</text>
</comment>
<feature type="transmembrane region" description="Helical" evidence="7">
    <location>
        <begin position="6"/>
        <end position="27"/>
    </location>
</feature>
<keyword evidence="3 7" id="KW-1133">Transmembrane helix</keyword>
<feature type="transmembrane region" description="Helical" evidence="7">
    <location>
        <begin position="168"/>
        <end position="192"/>
    </location>
</feature>
<feature type="transmembrane region" description="Helical" evidence="7">
    <location>
        <begin position="241"/>
        <end position="261"/>
    </location>
</feature>
<feature type="region of interest" description="Disordered" evidence="6">
    <location>
        <begin position="284"/>
        <end position="314"/>
    </location>
</feature>
<dbReference type="PANTHER" id="PTHR33048:SF143">
    <property type="entry name" value="EXTRACELLULAR MEMBRANE PROTEIN CFEM DOMAIN-CONTAINING PROTEIN-RELATED"/>
    <property type="match status" value="1"/>
</dbReference>
<protein>
    <recommendedName>
        <fullName evidence="8">Rhodopsin domain-containing protein</fullName>
    </recommendedName>
</protein>
<accession>A0A438MTL4</accession>
<feature type="compositionally biased region" description="Low complexity" evidence="6">
    <location>
        <begin position="284"/>
        <end position="301"/>
    </location>
</feature>
<evidence type="ECO:0000313" key="9">
    <source>
        <dbReference type="EMBL" id="RVX66259.1"/>
    </source>
</evidence>
<evidence type="ECO:0000259" key="8">
    <source>
        <dbReference type="Pfam" id="PF20684"/>
    </source>
</evidence>
<dbReference type="Proteomes" id="UP000288859">
    <property type="component" value="Unassembled WGS sequence"/>
</dbReference>
<dbReference type="InterPro" id="IPR052337">
    <property type="entry name" value="SAT4-like"/>
</dbReference>
<comment type="subcellular location">
    <subcellularLocation>
        <location evidence="1">Membrane</location>
        <topology evidence="1">Multi-pass membrane protein</topology>
    </subcellularLocation>
</comment>
<evidence type="ECO:0000256" key="1">
    <source>
        <dbReference type="ARBA" id="ARBA00004141"/>
    </source>
</evidence>
<dbReference type="EMBL" id="NAJM01000065">
    <property type="protein sequence ID" value="RVX66259.1"/>
    <property type="molecule type" value="Genomic_DNA"/>
</dbReference>
<feature type="compositionally biased region" description="Polar residues" evidence="6">
    <location>
        <begin position="409"/>
        <end position="418"/>
    </location>
</feature>